<feature type="domain" description="Methyltransferase FkbM" evidence="1">
    <location>
        <begin position="55"/>
        <end position="239"/>
    </location>
</feature>
<gene>
    <name evidence="2" type="primary">apoM3</name>
</gene>
<dbReference type="EMBL" id="JF819834">
    <property type="protein sequence ID" value="AEP40919.1"/>
    <property type="molecule type" value="Genomic_DNA"/>
</dbReference>
<protein>
    <submittedName>
        <fullName evidence="2">O-methyltransferase</fullName>
    </submittedName>
</protein>
<proteinExistence type="predicted"/>
<keyword evidence="2" id="KW-0808">Transferase</keyword>
<evidence type="ECO:0000259" key="1">
    <source>
        <dbReference type="Pfam" id="PF05050"/>
    </source>
</evidence>
<evidence type="ECO:0000313" key="2">
    <source>
        <dbReference type="EMBL" id="AEP40919.1"/>
    </source>
</evidence>
<keyword evidence="2" id="KW-0489">Methyltransferase</keyword>
<dbReference type="InterPro" id="IPR006342">
    <property type="entry name" value="FkbM_mtfrase"/>
</dbReference>
<accession>G4XIL2</accession>
<dbReference type="GO" id="GO:0032259">
    <property type="term" value="P:methylation"/>
    <property type="evidence" value="ECO:0007669"/>
    <property type="project" value="UniProtKB-KW"/>
</dbReference>
<dbReference type="InterPro" id="IPR029063">
    <property type="entry name" value="SAM-dependent_MTases_sf"/>
</dbReference>
<dbReference type="RefSeq" id="WP_237597060.1">
    <property type="nucleotide sequence ID" value="NZ_CP091381.1"/>
</dbReference>
<dbReference type="SUPFAM" id="SSF53335">
    <property type="entry name" value="S-adenosyl-L-methionine-dependent methyltransferases"/>
    <property type="match status" value="1"/>
</dbReference>
<organism evidence="2">
    <name type="scientific">Amycolatopsis sp. FU40</name>
    <dbReference type="NCBI Taxonomy" id="2914159"/>
    <lineage>
        <taxon>Bacteria</taxon>
        <taxon>Bacillati</taxon>
        <taxon>Actinomycetota</taxon>
        <taxon>Actinomycetes</taxon>
        <taxon>Pseudonocardiales</taxon>
        <taxon>Pseudonocardiaceae</taxon>
        <taxon>Amycolatopsis</taxon>
    </lineage>
</organism>
<name>G4XIL2_9PSEU</name>
<dbReference type="Gene3D" id="3.40.50.150">
    <property type="entry name" value="Vaccinia Virus protein VP39"/>
    <property type="match status" value="1"/>
</dbReference>
<dbReference type="AlphaFoldDB" id="G4XIL2"/>
<dbReference type="GO" id="GO:0008168">
    <property type="term" value="F:methyltransferase activity"/>
    <property type="evidence" value="ECO:0007669"/>
    <property type="project" value="UniProtKB-KW"/>
</dbReference>
<dbReference type="PANTHER" id="PTHR34203">
    <property type="entry name" value="METHYLTRANSFERASE, FKBM FAMILY PROTEIN"/>
    <property type="match status" value="1"/>
</dbReference>
<dbReference type="PANTHER" id="PTHR34203:SF13">
    <property type="entry name" value="EXPRESSED PROTEIN"/>
    <property type="match status" value="1"/>
</dbReference>
<reference evidence="2" key="1">
    <citation type="journal article" date="2011" name="Tetrahedron">
        <title>Biosynthesis of the Apoptolidins in Nocardiopsis sp. FU 40.</title>
        <authorList>
            <person name="Du Y."/>
            <person name="Derewacz D.K."/>
            <person name="Deguire S.M."/>
            <person name="Teske J."/>
            <person name="Ravel J."/>
            <person name="Sulikowski G.A."/>
            <person name="Bachmann B.O."/>
        </authorList>
    </citation>
    <scope>NUCLEOTIDE SEQUENCE</scope>
</reference>
<dbReference type="NCBIfam" id="TIGR01444">
    <property type="entry name" value="fkbM_fam"/>
    <property type="match status" value="1"/>
</dbReference>
<sequence length="261" mass="28727">MTTGQSLSPAEFTLPDGRVIFCTNERNAELIWHEMSTSVYLREQEKLPDDATIIDVGAHFGLFSLHTASGLANARVLACEPASATFDCLYRNFAAHLPGGTALRTAVADRSGTVELTYYPANETIATIEVDEEDDQRNISAVFANVGADPAQSEAYCSELRRAAERYPVPVTTIAQLFADHDLDTVDLLKIDVERAELAVLRGIGEANWPRIRTVSVEVHDLDGRLNEVVSLLSAKGYRTEQLQQDLYKGSSVHIVRAHRP</sequence>
<dbReference type="InterPro" id="IPR052514">
    <property type="entry name" value="SAM-dependent_MTase"/>
</dbReference>
<dbReference type="Pfam" id="PF05050">
    <property type="entry name" value="Methyltransf_21"/>
    <property type="match status" value="1"/>
</dbReference>